<proteinExistence type="predicted"/>
<dbReference type="Proteomes" id="UP000244013">
    <property type="component" value="Unassembled WGS sequence"/>
</dbReference>
<comment type="caution">
    <text evidence="2">The sequence shown here is derived from an EMBL/GenBank/DDBJ whole genome shotgun (WGS) entry which is preliminary data.</text>
</comment>
<dbReference type="AlphaFoldDB" id="A0A2T5UB96"/>
<name>A0A2T5UB96_9SPHN</name>
<dbReference type="EMBL" id="QAYE01000001">
    <property type="protein sequence ID" value="PTW48769.1"/>
    <property type="molecule type" value="Genomic_DNA"/>
</dbReference>
<dbReference type="PANTHER" id="PTHR34387">
    <property type="entry name" value="SLR1258 PROTEIN"/>
    <property type="match status" value="1"/>
</dbReference>
<dbReference type="Gene3D" id="3.30.70.2970">
    <property type="entry name" value="Protein of unknown function (DUF541), domain 2"/>
    <property type="match status" value="1"/>
</dbReference>
<keyword evidence="1" id="KW-0732">Signal</keyword>
<dbReference type="Pfam" id="PF04402">
    <property type="entry name" value="SIMPL"/>
    <property type="match status" value="1"/>
</dbReference>
<gene>
    <name evidence="2" type="ORF">C8J25_101267</name>
</gene>
<protein>
    <recommendedName>
        <fullName evidence="4">Secreted protein</fullName>
    </recommendedName>
</protein>
<sequence length="246" mass="25384">MKTASFLSALATVAIGLPAVAANAQAAPTTVEPMVPAAGTVLDVTAEGRTTRVPDLATIRAGVVSQSTTAAAALTDNAQRMAKVLASLKRAGVAPRDIATSNVQLAPQYRYADNQPPVITGYQATNTVSIRFRDVGKSGTVLDALVAEGANQIDGPNLSIDKPDAALDEARTDAIAQAKRRADLYAKAAGLRVSRIVSIAESGQDAGGPAQPVFMMARASMAKDSTQIAPGEKDVTVTLSVRFLLN</sequence>
<dbReference type="GO" id="GO:0006974">
    <property type="term" value="P:DNA damage response"/>
    <property type="evidence" value="ECO:0007669"/>
    <property type="project" value="TreeGrafter"/>
</dbReference>
<feature type="chain" id="PRO_5015530812" description="Secreted protein" evidence="1">
    <location>
        <begin position="27"/>
        <end position="246"/>
    </location>
</feature>
<dbReference type="GeneID" id="91004366"/>
<reference evidence="2 3" key="1">
    <citation type="submission" date="2018-04" db="EMBL/GenBank/DDBJ databases">
        <title>Genomic Encyclopedia of Type Strains, Phase III (KMG-III): the genomes of soil and plant-associated and newly described type strains.</title>
        <authorList>
            <person name="Whitman W."/>
        </authorList>
    </citation>
    <scope>NUCLEOTIDE SEQUENCE [LARGE SCALE GENOMIC DNA]</scope>
    <source>
        <strain evidence="2 3">MA-olki</strain>
    </source>
</reference>
<accession>A0A2T5UB96</accession>
<evidence type="ECO:0008006" key="4">
    <source>
        <dbReference type="Google" id="ProtNLM"/>
    </source>
</evidence>
<evidence type="ECO:0000256" key="1">
    <source>
        <dbReference type="SAM" id="SignalP"/>
    </source>
</evidence>
<organism evidence="2 3">
    <name type="scientific">Sphingomonas faeni</name>
    <dbReference type="NCBI Taxonomy" id="185950"/>
    <lineage>
        <taxon>Bacteria</taxon>
        <taxon>Pseudomonadati</taxon>
        <taxon>Pseudomonadota</taxon>
        <taxon>Alphaproteobacteria</taxon>
        <taxon>Sphingomonadales</taxon>
        <taxon>Sphingomonadaceae</taxon>
        <taxon>Sphingomonas</taxon>
    </lineage>
</organism>
<evidence type="ECO:0000313" key="2">
    <source>
        <dbReference type="EMBL" id="PTW48769.1"/>
    </source>
</evidence>
<dbReference type="PANTHER" id="PTHR34387:SF1">
    <property type="entry name" value="PERIPLASMIC IMMUNOGENIC PROTEIN"/>
    <property type="match status" value="1"/>
</dbReference>
<dbReference type="OrthoDB" id="9813144at2"/>
<dbReference type="Gene3D" id="3.30.110.170">
    <property type="entry name" value="Protein of unknown function (DUF541), domain 1"/>
    <property type="match status" value="1"/>
</dbReference>
<dbReference type="InterPro" id="IPR007497">
    <property type="entry name" value="SIMPL/DUF541"/>
</dbReference>
<feature type="signal peptide" evidence="1">
    <location>
        <begin position="1"/>
        <end position="26"/>
    </location>
</feature>
<dbReference type="RefSeq" id="WP_107951935.1">
    <property type="nucleotide sequence ID" value="NZ_QAYE01000001.1"/>
</dbReference>
<evidence type="ECO:0000313" key="3">
    <source>
        <dbReference type="Proteomes" id="UP000244013"/>
    </source>
</evidence>
<dbReference type="InterPro" id="IPR052022">
    <property type="entry name" value="26kDa_periplasmic_antigen"/>
</dbReference>